<dbReference type="Pfam" id="PF14368">
    <property type="entry name" value="LTP_2"/>
    <property type="match status" value="1"/>
</dbReference>
<dbReference type="CDD" id="cd04660">
    <property type="entry name" value="nsLTP_like"/>
    <property type="match status" value="1"/>
</dbReference>
<reference evidence="3" key="1">
    <citation type="submission" date="2023-02" db="EMBL/GenBank/DDBJ databases">
        <title>Genome of toxic invasive species Heracleum sosnowskyi carries increased number of genes despite the absence of recent whole-genome duplications.</title>
        <authorList>
            <person name="Schelkunov M."/>
            <person name="Shtratnikova V."/>
            <person name="Makarenko M."/>
            <person name="Klepikova A."/>
            <person name="Omelchenko D."/>
            <person name="Novikova G."/>
            <person name="Obukhova E."/>
            <person name="Bogdanov V."/>
            <person name="Penin A."/>
            <person name="Logacheva M."/>
        </authorList>
    </citation>
    <scope>NUCLEOTIDE SEQUENCE</scope>
    <source>
        <strain evidence="3">Hsosn_3</strain>
        <tissue evidence="3">Leaf</tissue>
    </source>
</reference>
<dbReference type="PANTHER" id="PTHR33122">
    <property type="entry name" value="LIPID BINDING PROTEIN-RELATED"/>
    <property type="match status" value="1"/>
</dbReference>
<dbReference type="EMBL" id="JAUIZM010000001">
    <property type="protein sequence ID" value="KAK1404996.1"/>
    <property type="molecule type" value="Genomic_DNA"/>
</dbReference>
<dbReference type="InterPro" id="IPR044741">
    <property type="entry name" value="NsLTP-like"/>
</dbReference>
<dbReference type="PANTHER" id="PTHR33122:SF43">
    <property type="entry name" value="BIFUNCTIONAL INHIBITOR_PLANT LIPID TRANSFER PROTEIN_SEED STORAGE HELICAL DOMAIN-CONTAINING PROTEIN"/>
    <property type="match status" value="1"/>
</dbReference>
<keyword evidence="4" id="KW-1185">Reference proteome</keyword>
<proteinExistence type="predicted"/>
<feature type="chain" id="PRO_5042008109" evidence="1">
    <location>
        <begin position="22"/>
        <end position="103"/>
    </location>
</feature>
<dbReference type="InterPro" id="IPR016140">
    <property type="entry name" value="Bifunc_inhib/LTP/seed_store"/>
</dbReference>
<dbReference type="GO" id="GO:0005504">
    <property type="term" value="F:fatty acid binding"/>
    <property type="evidence" value="ECO:0007669"/>
    <property type="project" value="InterPro"/>
</dbReference>
<dbReference type="GO" id="GO:0009627">
    <property type="term" value="P:systemic acquired resistance"/>
    <property type="evidence" value="ECO:0007669"/>
    <property type="project" value="InterPro"/>
</dbReference>
<reference evidence="3" key="2">
    <citation type="submission" date="2023-05" db="EMBL/GenBank/DDBJ databases">
        <authorList>
            <person name="Schelkunov M.I."/>
        </authorList>
    </citation>
    <scope>NUCLEOTIDE SEQUENCE</scope>
    <source>
        <strain evidence="3">Hsosn_3</strain>
        <tissue evidence="3">Leaf</tissue>
    </source>
</reference>
<evidence type="ECO:0000259" key="2">
    <source>
        <dbReference type="SMART" id="SM00499"/>
    </source>
</evidence>
<dbReference type="AlphaFoldDB" id="A0AAD8JLT4"/>
<dbReference type="SMART" id="SM00499">
    <property type="entry name" value="AAI"/>
    <property type="match status" value="1"/>
</dbReference>
<evidence type="ECO:0000256" key="1">
    <source>
        <dbReference type="SAM" id="SignalP"/>
    </source>
</evidence>
<keyword evidence="1" id="KW-0732">Signal</keyword>
<accession>A0AAD8JLT4</accession>
<gene>
    <name evidence="3" type="ORF">POM88_004601</name>
</gene>
<protein>
    <submittedName>
        <fullName evidence="3">AAI domain-containing protein</fullName>
    </submittedName>
</protein>
<feature type="signal peptide" evidence="1">
    <location>
        <begin position="1"/>
        <end position="21"/>
    </location>
</feature>
<dbReference type="Proteomes" id="UP001237642">
    <property type="component" value="Unassembled WGS sequence"/>
</dbReference>
<dbReference type="SUPFAM" id="SSF47699">
    <property type="entry name" value="Bifunctional inhibitor/lipid-transfer protein/seed storage 2S albumin"/>
    <property type="match status" value="1"/>
</dbReference>
<evidence type="ECO:0000313" key="3">
    <source>
        <dbReference type="EMBL" id="KAK1404996.1"/>
    </source>
</evidence>
<sequence length="103" mass="11030">MASTGILVSCLMALLVLVVVATDKTPTICNVGVSELGECLPAITGDKPSWPTKGCCKVMHKVNLPCLCNYKDKFLQYGISPKNAMALPKKCGLKLPAQCRGKY</sequence>
<organism evidence="3 4">
    <name type="scientific">Heracleum sosnowskyi</name>
    <dbReference type="NCBI Taxonomy" id="360622"/>
    <lineage>
        <taxon>Eukaryota</taxon>
        <taxon>Viridiplantae</taxon>
        <taxon>Streptophyta</taxon>
        <taxon>Embryophyta</taxon>
        <taxon>Tracheophyta</taxon>
        <taxon>Spermatophyta</taxon>
        <taxon>Magnoliopsida</taxon>
        <taxon>eudicotyledons</taxon>
        <taxon>Gunneridae</taxon>
        <taxon>Pentapetalae</taxon>
        <taxon>asterids</taxon>
        <taxon>campanulids</taxon>
        <taxon>Apiales</taxon>
        <taxon>Apiaceae</taxon>
        <taxon>Apioideae</taxon>
        <taxon>apioid superclade</taxon>
        <taxon>Tordylieae</taxon>
        <taxon>Tordyliinae</taxon>
        <taxon>Heracleum</taxon>
    </lineage>
</organism>
<evidence type="ECO:0000313" key="4">
    <source>
        <dbReference type="Proteomes" id="UP001237642"/>
    </source>
</evidence>
<comment type="caution">
    <text evidence="3">The sequence shown here is derived from an EMBL/GenBank/DDBJ whole genome shotgun (WGS) entry which is preliminary data.</text>
</comment>
<dbReference type="InterPro" id="IPR036312">
    <property type="entry name" value="Bifun_inhib/LTP/seed_sf"/>
</dbReference>
<dbReference type="Gene3D" id="1.10.110.10">
    <property type="entry name" value="Plant lipid-transfer and hydrophobic proteins"/>
    <property type="match status" value="1"/>
</dbReference>
<dbReference type="InterPro" id="IPR039265">
    <property type="entry name" value="DIR1-like"/>
</dbReference>
<feature type="domain" description="Bifunctional inhibitor/plant lipid transfer protein/seed storage helical" evidence="2">
    <location>
        <begin position="29"/>
        <end position="99"/>
    </location>
</feature>
<name>A0AAD8JLT4_9APIA</name>